<dbReference type="Proteomes" id="UP000053766">
    <property type="component" value="Unassembled WGS sequence"/>
</dbReference>
<reference evidence="3 4" key="1">
    <citation type="submission" date="2013-11" db="EMBL/GenBank/DDBJ databases">
        <title>Draft genome of the bovine lungworm Dictyocaulus viviparus.</title>
        <authorList>
            <person name="Mitreva M."/>
        </authorList>
    </citation>
    <scope>NUCLEOTIDE SEQUENCE [LARGE SCALE GENOMIC DNA]</scope>
    <source>
        <strain evidence="3 4">HannoverDv2000</strain>
    </source>
</reference>
<reference evidence="4" key="2">
    <citation type="journal article" date="2016" name="Sci. Rep.">
        <title>Dictyocaulus viviparus genome, variome and transcriptome elucidate lungworm biology and support future intervention.</title>
        <authorList>
            <person name="McNulty S.N."/>
            <person name="Strube C."/>
            <person name="Rosa B.A."/>
            <person name="Martin J.C."/>
            <person name="Tyagi R."/>
            <person name="Choi Y.J."/>
            <person name="Wang Q."/>
            <person name="Hallsworth Pepin K."/>
            <person name="Zhang X."/>
            <person name="Ozersky P."/>
            <person name="Wilson R.K."/>
            <person name="Sternberg P.W."/>
            <person name="Gasser R.B."/>
            <person name="Mitreva M."/>
        </authorList>
    </citation>
    <scope>NUCLEOTIDE SEQUENCE [LARGE SCALE GENOMIC DNA]</scope>
    <source>
        <strain evidence="4">HannoverDv2000</strain>
    </source>
</reference>
<evidence type="ECO:0000256" key="2">
    <source>
        <dbReference type="ARBA" id="ARBA00022737"/>
    </source>
</evidence>
<dbReference type="STRING" id="29172.A0A0D8Y2U3"/>
<dbReference type="PANTHER" id="PTHR46428">
    <property type="entry name" value="KELCH DOMAIN-CONTAINING PROTEIN 10"/>
    <property type="match status" value="1"/>
</dbReference>
<name>A0A0D8Y2U3_DICVI</name>
<evidence type="ECO:0000313" key="3">
    <source>
        <dbReference type="EMBL" id="KJH51035.1"/>
    </source>
</evidence>
<proteinExistence type="predicted"/>
<evidence type="ECO:0000313" key="4">
    <source>
        <dbReference type="Proteomes" id="UP000053766"/>
    </source>
</evidence>
<keyword evidence="1" id="KW-0880">Kelch repeat</keyword>
<protein>
    <submittedName>
        <fullName evidence="3">Kelch repeat protein</fullName>
    </submittedName>
</protein>
<dbReference type="GO" id="GO:0032874">
    <property type="term" value="P:positive regulation of stress-activated MAPK cascade"/>
    <property type="evidence" value="ECO:0007669"/>
    <property type="project" value="TreeGrafter"/>
</dbReference>
<sequence>MNLRGNFPTALASFARKFMFVTKYSAFCCYDYYQGSFVSVAQSFPYSNQVMVFGGTAVPFGTSTSSSVHLLSFDNDSDSVISSVISVEGEKLGTYGHAMLRGSDPNTFYVIGGTTGHNFFLDVDKLICKNGTWSWSNEATASPNIEGRYRLEAVLHEDFIYLFGGGRPDHVTELRTLTVFDTKKRTFIEIQTYPDESIKGDSNDGYPRGRRCHSVTKWKKDVILIGGCSADKEGVDARHEGGLLVWGGVLDIYSSVRTNTGQYCYLEPPSLRTLAALALRPYLHYKTIEEASSLRISRAVDLAFGICNNITGPLSKDHLVHSYQ</sequence>
<dbReference type="OrthoDB" id="7676067at2759"/>
<gene>
    <name evidence="3" type="ORF">DICVIV_02796</name>
</gene>
<keyword evidence="2" id="KW-0677">Repeat</keyword>
<dbReference type="InterPro" id="IPR052125">
    <property type="entry name" value="KLHDC10"/>
</dbReference>
<dbReference type="SUPFAM" id="SSF117281">
    <property type="entry name" value="Kelch motif"/>
    <property type="match status" value="1"/>
</dbReference>
<accession>A0A0D8Y2U3</accession>
<dbReference type="Gene3D" id="2.120.10.80">
    <property type="entry name" value="Kelch-type beta propeller"/>
    <property type="match status" value="1"/>
</dbReference>
<dbReference type="AlphaFoldDB" id="A0A0D8Y2U3"/>
<keyword evidence="4" id="KW-1185">Reference proteome</keyword>
<dbReference type="PANTHER" id="PTHR46428:SF1">
    <property type="entry name" value="KELCH DOMAIN-CONTAINING PROTEIN 10"/>
    <property type="match status" value="1"/>
</dbReference>
<dbReference type="Pfam" id="PF24681">
    <property type="entry name" value="Kelch_KLHDC2_KLHL20_DRC7"/>
    <property type="match status" value="1"/>
</dbReference>
<organism evidence="3 4">
    <name type="scientific">Dictyocaulus viviparus</name>
    <name type="common">Bovine lungworm</name>
    <dbReference type="NCBI Taxonomy" id="29172"/>
    <lineage>
        <taxon>Eukaryota</taxon>
        <taxon>Metazoa</taxon>
        <taxon>Ecdysozoa</taxon>
        <taxon>Nematoda</taxon>
        <taxon>Chromadorea</taxon>
        <taxon>Rhabditida</taxon>
        <taxon>Rhabditina</taxon>
        <taxon>Rhabditomorpha</taxon>
        <taxon>Strongyloidea</taxon>
        <taxon>Metastrongylidae</taxon>
        <taxon>Dictyocaulus</taxon>
    </lineage>
</organism>
<evidence type="ECO:0000256" key="1">
    <source>
        <dbReference type="ARBA" id="ARBA00022441"/>
    </source>
</evidence>
<dbReference type="InterPro" id="IPR015915">
    <property type="entry name" value="Kelch-typ_b-propeller"/>
</dbReference>
<dbReference type="EMBL" id="KN716192">
    <property type="protein sequence ID" value="KJH51035.1"/>
    <property type="molecule type" value="Genomic_DNA"/>
</dbReference>